<keyword evidence="1" id="KW-0547">Nucleotide-binding</keyword>
<proteinExistence type="predicted"/>
<dbReference type="Proteomes" id="UP000236318">
    <property type="component" value="Unassembled WGS sequence"/>
</dbReference>
<accession>A0A2K4YBC1</accession>
<reference evidence="1" key="1">
    <citation type="submission" date="2018-01" db="EMBL/GenBank/DDBJ databases">
        <authorList>
            <consortium name="Urmite Genomes"/>
        </authorList>
    </citation>
    <scope>NUCLEOTIDE SEQUENCE [LARGE SCALE GENOMIC DNA]</scope>
    <source>
        <strain evidence="1">AFP003</strain>
    </source>
</reference>
<keyword evidence="1" id="KW-0067">ATP-binding</keyword>
<evidence type="ECO:0000313" key="2">
    <source>
        <dbReference type="Proteomes" id="UP000236318"/>
    </source>
</evidence>
<gene>
    <name evidence="1" type="ORF">MAAFP003_2723</name>
</gene>
<evidence type="ECO:0000313" key="1">
    <source>
        <dbReference type="EMBL" id="SOX54047.1"/>
    </source>
</evidence>
<keyword evidence="2" id="KW-1185">Reference proteome</keyword>
<dbReference type="GO" id="GO:0005524">
    <property type="term" value="F:ATP binding"/>
    <property type="evidence" value="ECO:0007669"/>
    <property type="project" value="UniProtKB-KW"/>
</dbReference>
<dbReference type="EMBL" id="FXEG02000003">
    <property type="protein sequence ID" value="SOX54047.1"/>
    <property type="molecule type" value="Genomic_DNA"/>
</dbReference>
<sequence>MFRRVDTCDAPKHKLLTIELRDVVREYRIGGQTVRALDEIRLR</sequence>
<organism evidence="1 2">
    <name type="scientific">Mycobacterium ahvazicum</name>
    <dbReference type="NCBI Taxonomy" id="1964395"/>
    <lineage>
        <taxon>Bacteria</taxon>
        <taxon>Bacillati</taxon>
        <taxon>Actinomycetota</taxon>
        <taxon>Actinomycetes</taxon>
        <taxon>Mycobacteriales</taxon>
        <taxon>Mycobacteriaceae</taxon>
        <taxon>Mycobacterium</taxon>
        <taxon>Mycobacterium simiae complex</taxon>
    </lineage>
</organism>
<dbReference type="AlphaFoldDB" id="A0A2K4YBC1"/>
<name>A0A2K4YBC1_9MYCO</name>
<comment type="caution">
    <text evidence="1">The sequence shown here is derived from an EMBL/GenBank/DDBJ whole genome shotgun (WGS) entry which is preliminary data.</text>
</comment>
<protein>
    <submittedName>
        <fullName evidence="1">ABC transporter ATP-binding protein</fullName>
    </submittedName>
</protein>